<evidence type="ECO:0000313" key="2">
    <source>
        <dbReference type="Proteomes" id="UP000249799"/>
    </source>
</evidence>
<dbReference type="InterPro" id="IPR003749">
    <property type="entry name" value="ThiS/MoaD-like"/>
</dbReference>
<dbReference type="InterPro" id="IPR012675">
    <property type="entry name" value="Beta-grasp_dom_sf"/>
</dbReference>
<organism evidence="1 2">
    <name type="scientific">Bradymonas sediminis</name>
    <dbReference type="NCBI Taxonomy" id="1548548"/>
    <lineage>
        <taxon>Bacteria</taxon>
        <taxon>Deltaproteobacteria</taxon>
        <taxon>Bradymonadales</taxon>
        <taxon>Bradymonadaceae</taxon>
        <taxon>Bradymonas</taxon>
    </lineage>
</organism>
<sequence>MAVFVRIPTPLRKYTGGDDRVAVEASTVGQALAGLTEAHPDIKSRIFDDADALRRFVNVYANDEDIRFQKNLDTEVPEGAEISIVPAIAGG</sequence>
<dbReference type="Pfam" id="PF02597">
    <property type="entry name" value="ThiS"/>
    <property type="match status" value="1"/>
</dbReference>
<dbReference type="InterPro" id="IPR016155">
    <property type="entry name" value="Mopterin_synth/thiamin_S_b"/>
</dbReference>
<dbReference type="KEGG" id="bsed:DN745_06235"/>
<dbReference type="OrthoDB" id="9156098at2"/>
<dbReference type="RefSeq" id="WP_111333062.1">
    <property type="nucleotide sequence ID" value="NZ_CP030032.1"/>
</dbReference>
<dbReference type="InterPro" id="IPR054834">
    <property type="entry name" value="SAMP1_3"/>
</dbReference>
<dbReference type="AlphaFoldDB" id="A0A2Z4FJ43"/>
<dbReference type="PANTHER" id="PTHR38031">
    <property type="entry name" value="SULFUR CARRIER PROTEIN SLR0821-RELATED"/>
    <property type="match status" value="1"/>
</dbReference>
<name>A0A2Z4FJ43_9DELT</name>
<protein>
    <submittedName>
        <fullName evidence="1">Molybdopterin synthase sulfur carrier subunit</fullName>
    </submittedName>
</protein>
<dbReference type="Gene3D" id="3.10.20.30">
    <property type="match status" value="1"/>
</dbReference>
<reference evidence="1 2" key="1">
    <citation type="submission" date="2018-06" db="EMBL/GenBank/DDBJ databases">
        <title>Lujinxingia sediminis gen. nov. sp. nov., a new facultative anaerobic member of the class Deltaproteobacteria, and proposal of Lujinxingaceae fam. nov.</title>
        <authorList>
            <person name="Guo L.-Y."/>
            <person name="Li C.-M."/>
            <person name="Wang S."/>
            <person name="Du Z.-J."/>
        </authorList>
    </citation>
    <scope>NUCLEOTIDE SEQUENCE [LARGE SCALE GENOMIC DNA]</scope>
    <source>
        <strain evidence="1 2">FA350</strain>
    </source>
</reference>
<evidence type="ECO:0000313" key="1">
    <source>
        <dbReference type="EMBL" id="AWV88959.1"/>
    </source>
</evidence>
<accession>A0A2Z4FJ43</accession>
<dbReference type="EMBL" id="CP030032">
    <property type="protein sequence ID" value="AWV88959.1"/>
    <property type="molecule type" value="Genomic_DNA"/>
</dbReference>
<gene>
    <name evidence="1" type="ORF">DN745_06235</name>
</gene>
<dbReference type="SUPFAM" id="SSF54285">
    <property type="entry name" value="MoaD/ThiS"/>
    <property type="match status" value="1"/>
</dbReference>
<keyword evidence="2" id="KW-1185">Reference proteome</keyword>
<dbReference type="NCBIfam" id="NF041918">
    <property type="entry name" value="SAMP1"/>
    <property type="match status" value="1"/>
</dbReference>
<dbReference type="InterPro" id="IPR052045">
    <property type="entry name" value="Sulfur_Carrier/Prot_Modifier"/>
</dbReference>
<dbReference type="PANTHER" id="PTHR38031:SF1">
    <property type="entry name" value="SULFUR CARRIER PROTEIN CYSO"/>
    <property type="match status" value="1"/>
</dbReference>
<dbReference type="Proteomes" id="UP000249799">
    <property type="component" value="Chromosome"/>
</dbReference>
<proteinExistence type="predicted"/>